<evidence type="ECO:0000256" key="4">
    <source>
        <dbReference type="ARBA" id="ARBA00022833"/>
    </source>
</evidence>
<dbReference type="InterPro" id="IPR034137">
    <property type="entry name" value="TOPRIM_RecR"/>
</dbReference>
<comment type="similarity">
    <text evidence="7">Belongs to the RecR family.</text>
</comment>
<evidence type="ECO:0000313" key="9">
    <source>
        <dbReference type="EMBL" id="XBH04190.1"/>
    </source>
</evidence>
<keyword evidence="1 7" id="KW-0479">Metal-binding</keyword>
<keyword evidence="6 7" id="KW-0234">DNA repair</keyword>
<dbReference type="InterPro" id="IPR000093">
    <property type="entry name" value="DNA_Rcmb_RecR"/>
</dbReference>
<evidence type="ECO:0000259" key="8">
    <source>
        <dbReference type="PROSITE" id="PS50880"/>
    </source>
</evidence>
<comment type="caution">
    <text evidence="7">Lacks conserved residue(s) required for the propagation of feature annotation.</text>
</comment>
<dbReference type="GO" id="GO:0006310">
    <property type="term" value="P:DNA recombination"/>
    <property type="evidence" value="ECO:0007669"/>
    <property type="project" value="UniProtKB-UniRule"/>
</dbReference>
<organism evidence="9">
    <name type="scientific">Singulisphaera sp. Ch08</name>
    <dbReference type="NCBI Taxonomy" id="3120278"/>
    <lineage>
        <taxon>Bacteria</taxon>
        <taxon>Pseudomonadati</taxon>
        <taxon>Planctomycetota</taxon>
        <taxon>Planctomycetia</taxon>
        <taxon>Isosphaerales</taxon>
        <taxon>Isosphaeraceae</taxon>
        <taxon>Singulisphaera</taxon>
    </lineage>
</organism>
<comment type="function">
    <text evidence="7">May play a role in DNA repair. It seems to be involved in an RecBC-independent recombinational process of DNA repair. It may act with RecF and RecO.</text>
</comment>
<dbReference type="NCBIfam" id="TIGR00615">
    <property type="entry name" value="recR"/>
    <property type="match status" value="1"/>
</dbReference>
<dbReference type="PANTHER" id="PTHR30446">
    <property type="entry name" value="RECOMBINATION PROTEIN RECR"/>
    <property type="match status" value="1"/>
</dbReference>
<feature type="domain" description="Toprim" evidence="8">
    <location>
        <begin position="83"/>
        <end position="178"/>
    </location>
</feature>
<name>A0AAU7CGI7_9BACT</name>
<dbReference type="PROSITE" id="PS01300">
    <property type="entry name" value="RECR"/>
    <property type="match status" value="1"/>
</dbReference>
<dbReference type="SMART" id="SM00493">
    <property type="entry name" value="TOPRIM"/>
    <property type="match status" value="1"/>
</dbReference>
<dbReference type="GO" id="GO:0008270">
    <property type="term" value="F:zinc ion binding"/>
    <property type="evidence" value="ECO:0007669"/>
    <property type="project" value="UniProtKB-KW"/>
</dbReference>
<dbReference type="HAMAP" id="MF_00017">
    <property type="entry name" value="RecR"/>
    <property type="match status" value="1"/>
</dbReference>
<dbReference type="GO" id="GO:0006281">
    <property type="term" value="P:DNA repair"/>
    <property type="evidence" value="ECO:0007669"/>
    <property type="project" value="UniProtKB-UniRule"/>
</dbReference>
<dbReference type="AlphaFoldDB" id="A0AAU7CGI7"/>
<sequence length="201" mass="21682">MAGYSGTVDRLIDAFGRLPGVGAKTAERLAHHLLKCPAEEALALADAIRDVRDRVRHCQTCFHLTEAEHPLCGICRDPRRDASIVCVVEQPRDLLALEKAGTFRGVYHVLLGRLAPLQGMGPDQLTLPALEARVRSGTIQELIMATNPNLEGDGTALLVASRLADTGVPITRLARGLASGSVLEFANKEMLADAINGRQRF</sequence>
<dbReference type="RefSeq" id="WP_406696943.1">
    <property type="nucleotide sequence ID" value="NZ_CP155447.1"/>
</dbReference>
<evidence type="ECO:0000256" key="3">
    <source>
        <dbReference type="ARBA" id="ARBA00022771"/>
    </source>
</evidence>
<evidence type="ECO:0000256" key="1">
    <source>
        <dbReference type="ARBA" id="ARBA00022723"/>
    </source>
</evidence>
<dbReference type="Pfam" id="PF02132">
    <property type="entry name" value="RecR_ZnF"/>
    <property type="match status" value="1"/>
</dbReference>
<dbReference type="InterPro" id="IPR006171">
    <property type="entry name" value="TOPRIM_dom"/>
</dbReference>
<dbReference type="Pfam" id="PF21176">
    <property type="entry name" value="RecR_HhH"/>
    <property type="match status" value="1"/>
</dbReference>
<reference evidence="9" key="1">
    <citation type="submission" date="2024-05" db="EMBL/GenBank/DDBJ databases">
        <title>Planctomycetes of the genus Singulisphaera possess chitinolytic capabilities.</title>
        <authorList>
            <person name="Ivanova A."/>
        </authorList>
    </citation>
    <scope>NUCLEOTIDE SEQUENCE</scope>
    <source>
        <strain evidence="9">Ch08T</strain>
    </source>
</reference>
<dbReference type="PROSITE" id="PS50880">
    <property type="entry name" value="TOPRIM"/>
    <property type="match status" value="1"/>
</dbReference>
<proteinExistence type="inferred from homology"/>
<keyword evidence="4 7" id="KW-0862">Zinc</keyword>
<evidence type="ECO:0000256" key="5">
    <source>
        <dbReference type="ARBA" id="ARBA00023172"/>
    </source>
</evidence>
<keyword evidence="3 7" id="KW-0863">Zinc-finger</keyword>
<evidence type="ECO:0000256" key="2">
    <source>
        <dbReference type="ARBA" id="ARBA00022763"/>
    </source>
</evidence>
<dbReference type="Gene3D" id="1.10.8.420">
    <property type="entry name" value="RecR Domain 1"/>
    <property type="match status" value="1"/>
</dbReference>
<dbReference type="EMBL" id="CP155447">
    <property type="protein sequence ID" value="XBH04190.1"/>
    <property type="molecule type" value="Genomic_DNA"/>
</dbReference>
<dbReference type="GO" id="GO:0003677">
    <property type="term" value="F:DNA binding"/>
    <property type="evidence" value="ECO:0007669"/>
    <property type="project" value="UniProtKB-UniRule"/>
</dbReference>
<dbReference type="Pfam" id="PF13662">
    <property type="entry name" value="Toprim_4"/>
    <property type="match status" value="1"/>
</dbReference>
<evidence type="ECO:0000256" key="6">
    <source>
        <dbReference type="ARBA" id="ARBA00023204"/>
    </source>
</evidence>
<accession>A0AAU7CGI7</accession>
<keyword evidence="2 7" id="KW-0227">DNA damage</keyword>
<dbReference type="PANTHER" id="PTHR30446:SF0">
    <property type="entry name" value="RECOMBINATION PROTEIN RECR"/>
    <property type="match status" value="1"/>
</dbReference>
<evidence type="ECO:0000256" key="7">
    <source>
        <dbReference type="HAMAP-Rule" id="MF_00017"/>
    </source>
</evidence>
<dbReference type="CDD" id="cd01025">
    <property type="entry name" value="TOPRIM_recR"/>
    <property type="match status" value="1"/>
</dbReference>
<keyword evidence="5 7" id="KW-0233">DNA recombination</keyword>
<dbReference type="Gene3D" id="3.40.1360.10">
    <property type="match status" value="1"/>
</dbReference>
<gene>
    <name evidence="7 9" type="primary">recR</name>
    <name evidence="9" type="ORF">V5E97_38735</name>
</gene>
<dbReference type="InterPro" id="IPR023627">
    <property type="entry name" value="Rcmb_RecR"/>
</dbReference>
<dbReference type="InterPro" id="IPR015967">
    <property type="entry name" value="Rcmb_RecR_Znf"/>
</dbReference>
<protein>
    <recommendedName>
        <fullName evidence="7">Recombination protein RecR</fullName>
    </recommendedName>
</protein>
<dbReference type="SUPFAM" id="SSF111304">
    <property type="entry name" value="Recombination protein RecR"/>
    <property type="match status" value="1"/>
</dbReference>